<name>A0A8S1ZQZ1_ARAAE</name>
<dbReference type="InterPro" id="IPR043001">
    <property type="entry name" value="IP5_2-K_N_lobe"/>
</dbReference>
<dbReference type="EMBL" id="LR999452">
    <property type="protein sequence ID" value="CAE5962582.1"/>
    <property type="molecule type" value="Genomic_DNA"/>
</dbReference>
<dbReference type="AlphaFoldDB" id="A0A8S1ZQZ1"/>
<dbReference type="Pfam" id="PF06090">
    <property type="entry name" value="Ins_P5_2-kin"/>
    <property type="match status" value="2"/>
</dbReference>
<gene>
    <name evidence="2" type="ORF">AARE701A_LOCUS4282</name>
</gene>
<dbReference type="GO" id="GO:0005524">
    <property type="term" value="F:ATP binding"/>
    <property type="evidence" value="ECO:0007669"/>
    <property type="project" value="UniProtKB-KW"/>
</dbReference>
<protein>
    <recommendedName>
        <fullName evidence="1">Inositol-pentakisphosphate 2-kinase</fullName>
        <ecNumber evidence="1">2.7.1.158</ecNumber>
    </recommendedName>
</protein>
<sequence>MEEIVLETKDAVDWSYRSEGVVNLVLAYTGTSPTFLGKVLRTKKMRNTGNENGLTTQEKLIWGDIKDLVSSQNKEIAEYLFVKHVMKPLLGHKYVHAGIPLPVEKEFLESVKKIVTSQRHSWRANAASVDTNRRFALLMDDLTIFSHGFRGGICKTTPKLELAFEHILKDFFKTEDDSGVRANTFIELVTETVYASGALDQLLDVQKLDKYNIEGAIHAYYDLVDKPCKACQELESSKLSNQFGSMHSIPQDEKINILKDFLISSTAIDCSVMISFRPIETGLSRSSSHGNIHLESTKQEFEYKVHFIDLDMRPLKRMEAYHESDKKIMKTYLEMLKKKKGDQPRRF</sequence>
<keyword evidence="1" id="KW-0418">Kinase</keyword>
<proteinExistence type="predicted"/>
<dbReference type="Gene3D" id="3.30.200.110">
    <property type="entry name" value="Inositol-pentakisphosphate 2-kinase, N-lobe"/>
    <property type="match status" value="1"/>
</dbReference>
<dbReference type="GO" id="GO:0035299">
    <property type="term" value="F:inositol-1,3,4,5,6-pentakisphosphate 2-kinase activity"/>
    <property type="evidence" value="ECO:0007669"/>
    <property type="project" value="UniProtKB-EC"/>
</dbReference>
<evidence type="ECO:0000313" key="2">
    <source>
        <dbReference type="EMBL" id="CAE5962582.1"/>
    </source>
</evidence>
<organism evidence="2 3">
    <name type="scientific">Arabidopsis arenosa</name>
    <name type="common">Sand rock-cress</name>
    <name type="synonym">Cardaminopsis arenosa</name>
    <dbReference type="NCBI Taxonomy" id="38785"/>
    <lineage>
        <taxon>Eukaryota</taxon>
        <taxon>Viridiplantae</taxon>
        <taxon>Streptophyta</taxon>
        <taxon>Embryophyta</taxon>
        <taxon>Tracheophyta</taxon>
        <taxon>Spermatophyta</taxon>
        <taxon>Magnoliopsida</taxon>
        <taxon>eudicotyledons</taxon>
        <taxon>Gunneridae</taxon>
        <taxon>Pentapetalae</taxon>
        <taxon>rosids</taxon>
        <taxon>malvids</taxon>
        <taxon>Brassicales</taxon>
        <taxon>Brassicaceae</taxon>
        <taxon>Camelineae</taxon>
        <taxon>Arabidopsis</taxon>
    </lineage>
</organism>
<keyword evidence="1" id="KW-0067">ATP-binding</keyword>
<accession>A0A8S1ZQZ1</accession>
<evidence type="ECO:0000256" key="1">
    <source>
        <dbReference type="RuleBase" id="RU364126"/>
    </source>
</evidence>
<keyword evidence="3" id="KW-1185">Reference proteome</keyword>
<evidence type="ECO:0000313" key="3">
    <source>
        <dbReference type="Proteomes" id="UP000682877"/>
    </source>
</evidence>
<reference evidence="2" key="1">
    <citation type="submission" date="2021-01" db="EMBL/GenBank/DDBJ databases">
        <authorList>
            <person name="Bezrukov I."/>
        </authorList>
    </citation>
    <scope>NUCLEOTIDE SEQUENCE</scope>
</reference>
<dbReference type="Proteomes" id="UP000682877">
    <property type="component" value="Chromosome 2"/>
</dbReference>
<keyword evidence="1" id="KW-0808">Transferase</keyword>
<comment type="catalytic activity">
    <reaction evidence="1">
        <text>1D-myo-inositol 1,3,4,5,6-pentakisphosphate + ATP = 1D-myo-inositol hexakisphosphate + ADP + H(+)</text>
        <dbReference type="Rhea" id="RHEA:20313"/>
        <dbReference type="ChEBI" id="CHEBI:15378"/>
        <dbReference type="ChEBI" id="CHEBI:30616"/>
        <dbReference type="ChEBI" id="CHEBI:57733"/>
        <dbReference type="ChEBI" id="CHEBI:58130"/>
        <dbReference type="ChEBI" id="CHEBI:456216"/>
        <dbReference type="EC" id="2.7.1.158"/>
    </reaction>
</comment>
<dbReference type="PANTHER" id="PTHR14456">
    <property type="entry name" value="INOSITOL POLYPHOSPHATE KINASE 1"/>
    <property type="match status" value="1"/>
</dbReference>
<comment type="function">
    <text evidence="1">Phosphorylates Ins(1,3,4,5,6)P5 at position 2 to form Ins(1,2,3,4,5,6)P6 (InsP6 or phytate).</text>
</comment>
<dbReference type="InterPro" id="IPR009286">
    <property type="entry name" value="Ins_P5_2-kin"/>
</dbReference>
<dbReference type="GO" id="GO:0005634">
    <property type="term" value="C:nucleus"/>
    <property type="evidence" value="ECO:0007669"/>
    <property type="project" value="TreeGrafter"/>
</dbReference>
<dbReference type="EC" id="2.7.1.158" evidence="1"/>
<dbReference type="GO" id="GO:0032958">
    <property type="term" value="P:inositol phosphate biosynthetic process"/>
    <property type="evidence" value="ECO:0007669"/>
    <property type="project" value="TreeGrafter"/>
</dbReference>
<dbReference type="PANTHER" id="PTHR14456:SF5">
    <property type="entry name" value="INOSITOL-PENTAKISPHOSPHATE 2-KINASE"/>
    <property type="match status" value="1"/>
</dbReference>
<comment type="domain">
    <text evidence="1">The EXKPK motif is conserved in inositol-pentakisphosphate 2-kinases of both family 1 and 2.</text>
</comment>
<keyword evidence="1" id="KW-0547">Nucleotide-binding</keyword>